<evidence type="ECO:0000313" key="1">
    <source>
        <dbReference type="EMBL" id="ABK74745.1"/>
    </source>
</evidence>
<accession>A0QT03</accession>
<dbReference type="PATRIC" id="fig|246196.19.peg.1649"/>
<proteinExistence type="predicted"/>
<dbReference type="KEGG" id="msb:LJ00_08315"/>
<organism evidence="1 2">
    <name type="scientific">Mycolicibacterium smegmatis (strain ATCC 700084 / mc(2)155)</name>
    <name type="common">Mycobacterium smegmatis</name>
    <dbReference type="NCBI Taxonomy" id="246196"/>
    <lineage>
        <taxon>Bacteria</taxon>
        <taxon>Bacillati</taxon>
        <taxon>Actinomycetota</taxon>
        <taxon>Actinomycetes</taxon>
        <taxon>Mycobacteriales</taxon>
        <taxon>Mycobacteriaceae</taxon>
        <taxon>Mycolicibacterium</taxon>
    </lineage>
</organism>
<dbReference type="STRING" id="246196.MSMEG_1664"/>
<dbReference type="AlphaFoldDB" id="A0QT03"/>
<evidence type="ECO:0000313" key="2">
    <source>
        <dbReference type="Proteomes" id="UP000000757"/>
    </source>
</evidence>
<name>A0QT03_MYCS2</name>
<dbReference type="EMBL" id="CP000480">
    <property type="protein sequence ID" value="ABK74745.1"/>
    <property type="molecule type" value="Genomic_DNA"/>
</dbReference>
<sequence>MGFPGGLHRGTIDPTARDFYCHTHGPTLTDRSPVRLRNPYAIPQSRCLQTSDFIDTVAPNNGFRAQSWHDQPRWSRAGTRAVATGEPFSSRCISAR</sequence>
<keyword evidence="2" id="KW-1185">Reference proteome</keyword>
<reference evidence="1 2" key="1">
    <citation type="submission" date="2006-10" db="EMBL/GenBank/DDBJ databases">
        <authorList>
            <person name="Fleischmann R.D."/>
            <person name="Dodson R.J."/>
            <person name="Haft D.H."/>
            <person name="Merkel J.S."/>
            <person name="Nelson W.C."/>
            <person name="Fraser C.M."/>
        </authorList>
    </citation>
    <scope>NUCLEOTIDE SEQUENCE [LARGE SCALE GENOMIC DNA]</scope>
    <source>
        <strain evidence="2">ATCC 700084 / mc(2)155</strain>
    </source>
</reference>
<gene>
    <name evidence="1" type="ordered locus">MSMEG_1664</name>
</gene>
<dbReference type="KEGG" id="msm:MSMEG_1664"/>
<protein>
    <submittedName>
        <fullName evidence="1">Uncharacterized protein</fullName>
    </submittedName>
</protein>
<dbReference type="OrthoDB" id="4763106at2"/>
<dbReference type="Proteomes" id="UP000000757">
    <property type="component" value="Chromosome"/>
</dbReference>